<reference evidence="8" key="1">
    <citation type="journal article" date="2019" name="Int. J. Syst. Evol. Microbiol.">
        <title>The Global Catalogue of Microorganisms (GCM) 10K type strain sequencing project: providing services to taxonomists for standard genome sequencing and annotation.</title>
        <authorList>
            <consortium name="The Broad Institute Genomics Platform"/>
            <consortium name="The Broad Institute Genome Sequencing Center for Infectious Disease"/>
            <person name="Wu L."/>
            <person name="Ma J."/>
        </authorList>
    </citation>
    <scope>NUCLEOTIDE SEQUENCE [LARGE SCALE GENOMIC DNA]</scope>
    <source>
        <strain evidence="8">KCTC 23984</strain>
    </source>
</reference>
<dbReference type="RefSeq" id="WP_377480273.1">
    <property type="nucleotide sequence ID" value="NZ_JBHUOX010000001.1"/>
</dbReference>
<dbReference type="Pfam" id="PF00127">
    <property type="entry name" value="Copper-bind"/>
    <property type="match status" value="1"/>
</dbReference>
<dbReference type="Gene3D" id="2.60.40.420">
    <property type="entry name" value="Cupredoxins - blue copper proteins"/>
    <property type="match status" value="1"/>
</dbReference>
<evidence type="ECO:0000259" key="6">
    <source>
        <dbReference type="Pfam" id="PF00127"/>
    </source>
</evidence>
<dbReference type="EMBL" id="JBHUOX010000001">
    <property type="protein sequence ID" value="MFD2999180.1"/>
    <property type="molecule type" value="Genomic_DNA"/>
</dbReference>
<accession>A0ABW6BN67</accession>
<evidence type="ECO:0000256" key="1">
    <source>
        <dbReference type="ARBA" id="ARBA00022448"/>
    </source>
</evidence>
<dbReference type="InterPro" id="IPR000923">
    <property type="entry name" value="BlueCu_1"/>
</dbReference>
<dbReference type="SUPFAM" id="SSF49503">
    <property type="entry name" value="Cupredoxins"/>
    <property type="match status" value="1"/>
</dbReference>
<feature type="domain" description="Blue (type 1) copper" evidence="6">
    <location>
        <begin position="69"/>
        <end position="184"/>
    </location>
</feature>
<dbReference type="PROSITE" id="PS00196">
    <property type="entry name" value="COPPER_BLUE"/>
    <property type="match status" value="1"/>
</dbReference>
<feature type="chain" id="PRO_5045891155" evidence="5">
    <location>
        <begin position="27"/>
        <end position="184"/>
    </location>
</feature>
<dbReference type="Proteomes" id="UP001597641">
    <property type="component" value="Unassembled WGS sequence"/>
</dbReference>
<dbReference type="InterPro" id="IPR008972">
    <property type="entry name" value="Cupredoxin"/>
</dbReference>
<keyword evidence="2" id="KW-0479">Metal-binding</keyword>
<keyword evidence="3" id="KW-0249">Electron transport</keyword>
<keyword evidence="1" id="KW-0813">Transport</keyword>
<keyword evidence="4" id="KW-0186">Copper</keyword>
<dbReference type="InterPro" id="IPR028871">
    <property type="entry name" value="BlueCu_1_BS"/>
</dbReference>
<evidence type="ECO:0000313" key="7">
    <source>
        <dbReference type="EMBL" id="MFD2999180.1"/>
    </source>
</evidence>
<name>A0ABW6BN67_9BACT</name>
<protein>
    <submittedName>
        <fullName evidence="7">Plastocyanin/azurin family copper-binding protein</fullName>
    </submittedName>
</protein>
<evidence type="ECO:0000256" key="3">
    <source>
        <dbReference type="ARBA" id="ARBA00022982"/>
    </source>
</evidence>
<organism evidence="7 8">
    <name type="scientific">Pontibacter toksunensis</name>
    <dbReference type="NCBI Taxonomy" id="1332631"/>
    <lineage>
        <taxon>Bacteria</taxon>
        <taxon>Pseudomonadati</taxon>
        <taxon>Bacteroidota</taxon>
        <taxon>Cytophagia</taxon>
        <taxon>Cytophagales</taxon>
        <taxon>Hymenobacteraceae</taxon>
        <taxon>Pontibacter</taxon>
    </lineage>
</organism>
<dbReference type="PANTHER" id="PTHR38439:SF2">
    <property type="entry name" value="OUTER MEMBRANE PROTEIN H.8"/>
    <property type="match status" value="1"/>
</dbReference>
<evidence type="ECO:0000256" key="5">
    <source>
        <dbReference type="SAM" id="SignalP"/>
    </source>
</evidence>
<feature type="signal peptide" evidence="5">
    <location>
        <begin position="1"/>
        <end position="26"/>
    </location>
</feature>
<sequence length="184" mass="20242">MKRYFLRGCLFSCYLLLWNCSPSETADEEAVATEVIAQDTTDDSISAPVVEVPDNTLQPVQEITLHAIGNTQEDMAYKEDTLEVTAQSLVNLTFINEGVDMPMMHNVVFTTPDKYKQVAMAAAEVGASGNYVPKSPAVIAASPMALPGQTVELEFTAPAKPGYYDFVCTYPDHWRKMHGTLLVK</sequence>
<keyword evidence="8" id="KW-1185">Reference proteome</keyword>
<dbReference type="CDD" id="cd04233">
    <property type="entry name" value="Auracyanin"/>
    <property type="match status" value="1"/>
</dbReference>
<keyword evidence="5" id="KW-0732">Signal</keyword>
<proteinExistence type="predicted"/>
<comment type="caution">
    <text evidence="7">The sequence shown here is derived from an EMBL/GenBank/DDBJ whole genome shotgun (WGS) entry which is preliminary data.</text>
</comment>
<dbReference type="InterPro" id="IPR050845">
    <property type="entry name" value="Cu-binding_ET"/>
</dbReference>
<dbReference type="PANTHER" id="PTHR38439">
    <property type="entry name" value="AURACYANIN-B"/>
    <property type="match status" value="1"/>
</dbReference>
<evidence type="ECO:0000313" key="8">
    <source>
        <dbReference type="Proteomes" id="UP001597641"/>
    </source>
</evidence>
<gene>
    <name evidence="7" type="ORF">ACFS7Z_02320</name>
</gene>
<evidence type="ECO:0000256" key="2">
    <source>
        <dbReference type="ARBA" id="ARBA00022723"/>
    </source>
</evidence>
<evidence type="ECO:0000256" key="4">
    <source>
        <dbReference type="ARBA" id="ARBA00023008"/>
    </source>
</evidence>